<accession>A0A7J6XDI4</accession>
<dbReference type="InterPro" id="IPR044952">
    <property type="entry name" value="SUV2"/>
</dbReference>
<dbReference type="PANTHER" id="PTHR35761">
    <property type="entry name" value="ATR INTERACTING PROTEIN"/>
    <property type="match status" value="1"/>
</dbReference>
<evidence type="ECO:0000313" key="4">
    <source>
        <dbReference type="Proteomes" id="UP000554482"/>
    </source>
</evidence>
<dbReference type="GO" id="GO:0006974">
    <property type="term" value="P:DNA damage response"/>
    <property type="evidence" value="ECO:0007669"/>
    <property type="project" value="InterPro"/>
</dbReference>
<evidence type="ECO:0000313" key="3">
    <source>
        <dbReference type="EMBL" id="KAF5206412.1"/>
    </source>
</evidence>
<dbReference type="EMBL" id="JABWDY010002768">
    <property type="protein sequence ID" value="KAF5206412.1"/>
    <property type="molecule type" value="Genomic_DNA"/>
</dbReference>
<feature type="non-terminal residue" evidence="3">
    <location>
        <position position="1"/>
    </location>
</feature>
<organism evidence="3 4">
    <name type="scientific">Thalictrum thalictroides</name>
    <name type="common">Rue-anemone</name>
    <name type="synonym">Anemone thalictroides</name>
    <dbReference type="NCBI Taxonomy" id="46969"/>
    <lineage>
        <taxon>Eukaryota</taxon>
        <taxon>Viridiplantae</taxon>
        <taxon>Streptophyta</taxon>
        <taxon>Embryophyta</taxon>
        <taxon>Tracheophyta</taxon>
        <taxon>Spermatophyta</taxon>
        <taxon>Magnoliopsida</taxon>
        <taxon>Ranunculales</taxon>
        <taxon>Ranunculaceae</taxon>
        <taxon>Thalictroideae</taxon>
        <taxon>Thalictrum</taxon>
    </lineage>
</organism>
<dbReference type="AlphaFoldDB" id="A0A7J6XDI4"/>
<reference evidence="3 4" key="1">
    <citation type="submission" date="2020-06" db="EMBL/GenBank/DDBJ databases">
        <title>Transcriptomic and genomic resources for Thalictrum thalictroides and T. hernandezii: Facilitating candidate gene discovery in an emerging model plant lineage.</title>
        <authorList>
            <person name="Arias T."/>
            <person name="Riano-Pachon D.M."/>
            <person name="Di Stilio V.S."/>
        </authorList>
    </citation>
    <scope>NUCLEOTIDE SEQUENCE [LARGE SCALE GENOMIC DNA]</scope>
    <source>
        <strain evidence="4">cv. WT478/WT964</strain>
        <tissue evidence="3">Leaves</tissue>
    </source>
</reference>
<proteinExistence type="predicted"/>
<protein>
    <submittedName>
        <fullName evidence="3">Dimerizations protein</fullName>
    </submittedName>
</protein>
<dbReference type="PANTHER" id="PTHR35761:SF1">
    <property type="entry name" value="PROTEIN SENSITIVE TO UV 2"/>
    <property type="match status" value="1"/>
</dbReference>
<keyword evidence="4" id="KW-1185">Reference proteome</keyword>
<evidence type="ECO:0000256" key="1">
    <source>
        <dbReference type="SAM" id="Coils"/>
    </source>
</evidence>
<feature type="coiled-coil region" evidence="1">
    <location>
        <begin position="3"/>
        <end position="37"/>
    </location>
</feature>
<name>A0A7J6XDI4_THATH</name>
<dbReference type="Proteomes" id="UP000554482">
    <property type="component" value="Unassembled WGS sequence"/>
</dbReference>
<evidence type="ECO:0000256" key="2">
    <source>
        <dbReference type="SAM" id="MobiDB-lite"/>
    </source>
</evidence>
<gene>
    <name evidence="3" type="ORF">FRX31_004000</name>
</gene>
<keyword evidence="1" id="KW-0175">Coiled coil</keyword>
<comment type="caution">
    <text evidence="3">The sequence shown here is derived from an EMBL/GenBank/DDBJ whole genome shotgun (WGS) entry which is preliminary data.</text>
</comment>
<feature type="region of interest" description="Disordered" evidence="2">
    <location>
        <begin position="73"/>
        <end position="97"/>
    </location>
</feature>
<sequence length="687" mass="76367">RELQLVSQQVSHLKQECEELKKDRDDKEQQLRSVTFNSDVNHNEHGHQDFYSGKEHVIHLQDHHHISHHFQNASTSLPQTGPKSPFSEAKNNHRTTCARRGSEKLACDGINVSEGLDHPSSDNQLCGNYGLKGKSVQADGLSVKNDLRSRTSIDSGLTISNECTVQAVIPPETTAQPKYTRAVGVQTDTDTAKSDLHSQHLLDKFSAIWGLPTNQRSGKSLVPKLLMICAADFYALFRCMGMNMPSTLESLDDLALHDKLQCGQSAEAAKVAHLYLILTKVNNEMLQLDILIKALIELCTIDNVIVVHKSLRIVRVVLQYVLDLDARSYHRDNVVIEGMAPRNNTVEICNSQKGNNGVQFGATKNRASFLGSDCSSIRSFDLDTLSNEDHGYSSNIAFISALEWMSLFESMHQIAIGNKEEYIKVEAISVMNLILMKSHPCLEREKFGSSLLFESLSRLLQKDFSLHVQMHAVRLLFLLLNCPKILVLFCSACKDESNSEAAVDSSKNALTFQGFNTILEGLAECIKCRGHGTQVLKLRRLAIKVLAFVASSGKSCFEVLLNQTISKGYNFLEVIMQALASEMDADAVESTEPSESSKERTSLIREALILLNRLASSPAYSGAVLQVLTSSRDMVSLTIDVVNRMSRKETDCWKSNGAKKRKAEDEIVDLARVFRSRVFTYLGNTVS</sequence>
<dbReference type="OrthoDB" id="645074at2759"/>
<feature type="compositionally biased region" description="Polar residues" evidence="2">
    <location>
        <begin position="73"/>
        <end position="82"/>
    </location>
</feature>